<dbReference type="Pfam" id="PF00098">
    <property type="entry name" value="zf-CCHC"/>
    <property type="match status" value="1"/>
</dbReference>
<dbReference type="PROSITE" id="PS50158">
    <property type="entry name" value="ZF_CCHC"/>
    <property type="match status" value="1"/>
</dbReference>
<evidence type="ECO:0000313" key="4">
    <source>
        <dbReference type="RefSeq" id="XP_017970485.1"/>
    </source>
</evidence>
<evidence type="ECO:0000256" key="1">
    <source>
        <dbReference type="PROSITE-ProRule" id="PRU00047"/>
    </source>
</evidence>
<dbReference type="AlphaFoldDB" id="A0AB32VYM1"/>
<dbReference type="InterPro" id="IPR001878">
    <property type="entry name" value="Znf_CCHC"/>
</dbReference>
<gene>
    <name evidence="4" type="primary">LOC108660722</name>
</gene>
<name>A0AB32VYM1_THECC</name>
<reference evidence="3" key="1">
    <citation type="journal article" date="1997" name="Nucleic Acids Res.">
        <title>tRNAscan-SE: a program for improved detection of transfer RNA genes in genomic sequence.</title>
        <authorList>
            <person name="Lowe T.M."/>
            <person name="Eddy S.R."/>
        </authorList>
    </citation>
    <scope>NUCLEOTIDE SEQUENCE [LARGE SCALE GENOMIC DNA]</scope>
    <source>
        <strain evidence="3">r\B97-61/B2</strain>
    </source>
</reference>
<organism evidence="3 4">
    <name type="scientific">Theobroma cacao</name>
    <name type="common">Cacao</name>
    <name type="synonym">Cocoa</name>
    <dbReference type="NCBI Taxonomy" id="3641"/>
    <lineage>
        <taxon>Eukaryota</taxon>
        <taxon>Viridiplantae</taxon>
        <taxon>Streptophyta</taxon>
        <taxon>Embryophyta</taxon>
        <taxon>Tracheophyta</taxon>
        <taxon>Spermatophyta</taxon>
        <taxon>Magnoliopsida</taxon>
        <taxon>eudicotyledons</taxon>
        <taxon>Gunneridae</taxon>
        <taxon>Pentapetalae</taxon>
        <taxon>rosids</taxon>
        <taxon>malvids</taxon>
        <taxon>Malvales</taxon>
        <taxon>Malvaceae</taxon>
        <taxon>Byttnerioideae</taxon>
        <taxon>Theobroma</taxon>
    </lineage>
</organism>
<dbReference type="KEGG" id="tcc:108660722"/>
<keyword evidence="1" id="KW-0863">Zinc-finger</keyword>
<dbReference type="InterPro" id="IPR036875">
    <property type="entry name" value="Znf_CCHC_sf"/>
</dbReference>
<evidence type="ECO:0000259" key="2">
    <source>
        <dbReference type="PROSITE" id="PS50158"/>
    </source>
</evidence>
<proteinExistence type="predicted"/>
<keyword evidence="1" id="KW-0479">Metal-binding</keyword>
<feature type="domain" description="CCHC-type" evidence="2">
    <location>
        <begin position="148"/>
        <end position="163"/>
    </location>
</feature>
<dbReference type="Pfam" id="PF22936">
    <property type="entry name" value="Pol_BBD"/>
    <property type="match status" value="1"/>
</dbReference>
<dbReference type="Pfam" id="PF14223">
    <property type="entry name" value="Retrotran_gag_2"/>
    <property type="match status" value="1"/>
</dbReference>
<dbReference type="GeneID" id="108660722"/>
<dbReference type="RefSeq" id="XP_017970485.1">
    <property type="nucleotide sequence ID" value="XM_018114996.1"/>
</dbReference>
<evidence type="ECO:0000313" key="3">
    <source>
        <dbReference type="Proteomes" id="UP000694886"/>
    </source>
</evidence>
<dbReference type="Gramene" id="Tc02v2_t025240.1">
    <property type="protein sequence ID" value="Tc02v2_p025240.1"/>
    <property type="gene ID" value="Tc02v2_g025240"/>
</dbReference>
<dbReference type="Proteomes" id="UP000694886">
    <property type="component" value="Chromosome 2"/>
</dbReference>
<dbReference type="PANTHER" id="PTHR47592:SF27">
    <property type="entry name" value="OS08G0421700 PROTEIN"/>
    <property type="match status" value="1"/>
</dbReference>
<dbReference type="SMART" id="SM00343">
    <property type="entry name" value="ZnF_C2HC"/>
    <property type="match status" value="1"/>
</dbReference>
<keyword evidence="1" id="KW-0862">Zinc</keyword>
<dbReference type="PANTHER" id="PTHR47592">
    <property type="entry name" value="PBF68 PROTEIN"/>
    <property type="match status" value="1"/>
</dbReference>
<protein>
    <submittedName>
        <fullName evidence="4">Uncharacterized protein LOC108660722</fullName>
    </submittedName>
</protein>
<dbReference type="GO" id="GO:0003676">
    <property type="term" value="F:nucleic acid binding"/>
    <property type="evidence" value="ECO:0007669"/>
    <property type="project" value="InterPro"/>
</dbReference>
<sequence>MIAKYIAEDVRKQKFMIGNFYHWKMTDDKDIKSQINEYHKLVDDLKVKKINLQEEFVVGLLIEKLPESWNGYKQQLKHKEKQLSLADLIVHIIIEDTTRREIKASKAKEITTKANLVQGITQRQQRYPYELDHKPKAPHPTFKKKGSCFVCGKPGHHAAQCKKRTKGNDKPANPKVNLVKADESDDVIVAVISQANMVAIVKEWVVDSGEGEETIYLGDSRTAQVLGKRKVLLKLASGKTLALNDVLHVPNIRANLVSVAY</sequence>
<dbReference type="SUPFAM" id="SSF57756">
    <property type="entry name" value="Retrovirus zinc finger-like domains"/>
    <property type="match status" value="1"/>
</dbReference>
<dbReference type="Gene3D" id="4.10.60.10">
    <property type="entry name" value="Zinc finger, CCHC-type"/>
    <property type="match status" value="1"/>
</dbReference>
<reference evidence="4" key="2">
    <citation type="submission" date="2025-08" db="UniProtKB">
        <authorList>
            <consortium name="RefSeq"/>
        </authorList>
    </citation>
    <scope>IDENTIFICATION</scope>
</reference>
<dbReference type="GO" id="GO:0008270">
    <property type="term" value="F:zinc ion binding"/>
    <property type="evidence" value="ECO:0007669"/>
    <property type="project" value="UniProtKB-KW"/>
</dbReference>
<accession>A0AB32VYM1</accession>
<dbReference type="InterPro" id="IPR054722">
    <property type="entry name" value="PolX-like_BBD"/>
</dbReference>